<dbReference type="Pfam" id="PF19296">
    <property type="entry name" value="RelA_AH_RIS"/>
    <property type="match status" value="1"/>
</dbReference>
<dbReference type="SUPFAM" id="SSF55021">
    <property type="entry name" value="ACT-like"/>
    <property type="match status" value="1"/>
</dbReference>
<dbReference type="Pfam" id="PF04607">
    <property type="entry name" value="RelA_SpoT"/>
    <property type="match status" value="1"/>
</dbReference>
<dbReference type="Proteomes" id="UP000243819">
    <property type="component" value="Unassembled WGS sequence"/>
</dbReference>
<dbReference type="InterPro" id="IPR043519">
    <property type="entry name" value="NT_sf"/>
</dbReference>
<dbReference type="Pfam" id="PF02824">
    <property type="entry name" value="TGS"/>
    <property type="match status" value="1"/>
</dbReference>
<evidence type="ECO:0000256" key="2">
    <source>
        <dbReference type="ARBA" id="ARBA00013251"/>
    </source>
</evidence>
<feature type="domain" description="HD" evidence="7">
    <location>
        <begin position="49"/>
        <end position="148"/>
    </location>
</feature>
<name>A0A1I0ARV2_9FIRM</name>
<dbReference type="InterPro" id="IPR045600">
    <property type="entry name" value="RelA/SpoT_AH_RIS"/>
</dbReference>
<dbReference type="SUPFAM" id="SSF81271">
    <property type="entry name" value="TGS-like"/>
    <property type="match status" value="1"/>
</dbReference>
<evidence type="ECO:0000259" key="6">
    <source>
        <dbReference type="PROSITE" id="PS51671"/>
    </source>
</evidence>
<dbReference type="PROSITE" id="PS51671">
    <property type="entry name" value="ACT"/>
    <property type="match status" value="1"/>
</dbReference>
<evidence type="ECO:0000256" key="4">
    <source>
        <dbReference type="PROSITE-ProRule" id="PRU00182"/>
    </source>
</evidence>
<dbReference type="EC" id="2.7.6.5" evidence="2"/>
<dbReference type="InterPro" id="IPR012676">
    <property type="entry name" value="TGS-like"/>
</dbReference>
<dbReference type="RefSeq" id="WP_091350774.1">
    <property type="nucleotide sequence ID" value="NZ_FOIF01000026.1"/>
</dbReference>
<comment type="similarity">
    <text evidence="5">Belongs to the relA/spoT family.</text>
</comment>
<protein>
    <recommendedName>
        <fullName evidence="2">GTP diphosphokinase</fullName>
        <ecNumber evidence="2">2.7.6.5</ecNumber>
    </recommendedName>
</protein>
<dbReference type="FunFam" id="1.10.3210.10:FF:000001">
    <property type="entry name" value="GTP pyrophosphokinase RelA"/>
    <property type="match status" value="1"/>
</dbReference>
<sequence>MEKVITDIQVIKDKLNEKGVKGDLSILDKAYLWAKEAHKDQLRESGDSFIVHPLGVAYILVELEMDVDAIAASILHDVVEDTHVTLEEIQREFGESIALLVDGVTKLTRIEFKSKEEQQAESFRKMFLAMAKDIRVIIIKLADRLHNMRTLVYSPPDKQKRLAKETLEIYAPLAHRMGIFKIKWELEDLSFRFLQPQEYYSLAQQIAQKRDEREKFIGEIIEILKDKILSAGINADIDGRPKHLYSIYQKMKNKGKALNEIYDLTAIRIIVDSVKECYGVLGIIHSLWKPIPGRFKDYIAMPKPNMYQSLHTTVLCPKGNPLEIQIRTWEMHKTAEYGVAAHWQYKEGNLNKHLGQKRSWFKQFMEWQKELDTHEYMESLKIDLFNEEVFVFTPKGDVIDLPYGAVPLDFAYRIHTDIGHRFAGAKVNGSIVQLNYPLKTGDIVEILTKPNKAPSRDWLKIVKTSHAKSKIRSWFKKERQEENIERGKEILEKELRKLHFDPATVLKDEYLEKIAKRYNYSTSNDLYAAVGFGGFSGMSIAKKIIEEYKKSLPGAETDHLSQISLYNKRKKDSSIGVTVKGIDNLLIRFSKCCKPVPGDEIVGYITRGRGVSIHRADCPNITIENRERLIDVEWNETKKLNYPVELSIYAWDRRGILQEVMNTVAEEKANIVAVSGKGKEDGTATIRLTVEITDVSHLEKLMNKLKNVKSVINVVRHGKRGEFK</sequence>
<evidence type="ECO:0000256" key="3">
    <source>
        <dbReference type="ARBA" id="ARBA00048244"/>
    </source>
</evidence>
<dbReference type="Pfam" id="PF13291">
    <property type="entry name" value="ACT_4"/>
    <property type="match status" value="1"/>
</dbReference>
<dbReference type="InterPro" id="IPR007685">
    <property type="entry name" value="RelA_SpoT"/>
</dbReference>
<evidence type="ECO:0000313" key="9">
    <source>
        <dbReference type="EMBL" id="SES97075.1"/>
    </source>
</evidence>
<dbReference type="STRING" id="1120990.SAMN03080614_10264"/>
<dbReference type="Gene3D" id="3.10.20.30">
    <property type="match status" value="1"/>
</dbReference>
<reference evidence="10" key="1">
    <citation type="submission" date="2016-10" db="EMBL/GenBank/DDBJ databases">
        <authorList>
            <person name="Varghese N."/>
            <person name="Submissions S."/>
        </authorList>
    </citation>
    <scope>NUCLEOTIDE SEQUENCE [LARGE SCALE GENOMIC DNA]</scope>
    <source>
        <strain evidence="10">DSM 13577</strain>
    </source>
</reference>
<dbReference type="EMBL" id="FOIF01000026">
    <property type="protein sequence ID" value="SES97075.1"/>
    <property type="molecule type" value="Genomic_DNA"/>
</dbReference>
<organism evidence="9 10">
    <name type="scientific">Anaerobranca gottschalkii DSM 13577</name>
    <dbReference type="NCBI Taxonomy" id="1120990"/>
    <lineage>
        <taxon>Bacteria</taxon>
        <taxon>Bacillati</taxon>
        <taxon>Bacillota</taxon>
        <taxon>Clostridia</taxon>
        <taxon>Eubacteriales</taxon>
        <taxon>Proteinivoracaceae</taxon>
        <taxon>Anaerobranca</taxon>
    </lineage>
</organism>
<dbReference type="PROSITE" id="PS51880">
    <property type="entry name" value="TGS"/>
    <property type="match status" value="1"/>
</dbReference>
<dbReference type="OrthoDB" id="9805041at2"/>
<evidence type="ECO:0000256" key="1">
    <source>
        <dbReference type="ARBA" id="ARBA00004976"/>
    </source>
</evidence>
<dbReference type="SUPFAM" id="SSF81301">
    <property type="entry name" value="Nucleotidyltransferase"/>
    <property type="match status" value="1"/>
</dbReference>
<dbReference type="SMART" id="SM00954">
    <property type="entry name" value="RelA_SpoT"/>
    <property type="match status" value="1"/>
</dbReference>
<evidence type="ECO:0000259" key="7">
    <source>
        <dbReference type="PROSITE" id="PS51831"/>
    </source>
</evidence>
<proteinExistence type="inferred from homology"/>
<evidence type="ECO:0000313" key="10">
    <source>
        <dbReference type="Proteomes" id="UP000243819"/>
    </source>
</evidence>
<comment type="function">
    <text evidence="5">In eubacteria ppGpp (guanosine 3'-diphosphate 5'-diphosphate) is a mediator of the stringent response that coordinates a variety of cellular activities in response to changes in nutritional abundance.</text>
</comment>
<dbReference type="CDD" id="cd00077">
    <property type="entry name" value="HDc"/>
    <property type="match status" value="1"/>
</dbReference>
<dbReference type="InterPro" id="IPR003607">
    <property type="entry name" value="HD/PDEase_dom"/>
</dbReference>
<evidence type="ECO:0000259" key="8">
    <source>
        <dbReference type="PROSITE" id="PS51880"/>
    </source>
</evidence>
<dbReference type="InterPro" id="IPR012675">
    <property type="entry name" value="Beta-grasp_dom_sf"/>
</dbReference>
<dbReference type="GO" id="GO:0003723">
    <property type="term" value="F:RNA binding"/>
    <property type="evidence" value="ECO:0007669"/>
    <property type="project" value="UniProtKB-KW"/>
</dbReference>
<dbReference type="PANTHER" id="PTHR21262">
    <property type="entry name" value="GUANOSINE-3',5'-BIS DIPHOSPHATE 3'-PYROPHOSPHOHYDROLASE"/>
    <property type="match status" value="1"/>
</dbReference>
<dbReference type="InterPro" id="IPR006674">
    <property type="entry name" value="HD_domain"/>
</dbReference>
<comment type="catalytic activity">
    <reaction evidence="3">
        <text>GTP + ATP = guanosine 3'-diphosphate 5'-triphosphate + AMP</text>
        <dbReference type="Rhea" id="RHEA:22088"/>
        <dbReference type="ChEBI" id="CHEBI:30616"/>
        <dbReference type="ChEBI" id="CHEBI:37565"/>
        <dbReference type="ChEBI" id="CHEBI:142410"/>
        <dbReference type="ChEBI" id="CHEBI:456215"/>
        <dbReference type="EC" id="2.7.6.5"/>
    </reaction>
</comment>
<comment type="pathway">
    <text evidence="1">Purine metabolism; ppGpp biosynthesis; ppGpp from GTP: step 1/2.</text>
</comment>
<dbReference type="GO" id="GO:0015970">
    <property type="term" value="P:guanosine tetraphosphate biosynthetic process"/>
    <property type="evidence" value="ECO:0007669"/>
    <property type="project" value="UniProtKB-UniPathway"/>
</dbReference>
<keyword evidence="9" id="KW-0418">Kinase</keyword>
<dbReference type="GO" id="GO:0008728">
    <property type="term" value="F:GTP diphosphokinase activity"/>
    <property type="evidence" value="ECO:0007669"/>
    <property type="project" value="UniProtKB-EC"/>
</dbReference>
<dbReference type="Gene3D" id="3.30.70.260">
    <property type="match status" value="1"/>
</dbReference>
<dbReference type="Gene3D" id="3.30.460.10">
    <property type="entry name" value="Beta Polymerase, domain 2"/>
    <property type="match status" value="1"/>
</dbReference>
<dbReference type="FunFam" id="3.30.460.10:FF:000001">
    <property type="entry name" value="GTP pyrophosphokinase RelA"/>
    <property type="match status" value="1"/>
</dbReference>
<gene>
    <name evidence="9" type="ORF">SAMN03080614_10264</name>
</gene>
<dbReference type="GO" id="GO:0016301">
    <property type="term" value="F:kinase activity"/>
    <property type="evidence" value="ECO:0007669"/>
    <property type="project" value="UniProtKB-KW"/>
</dbReference>
<dbReference type="InterPro" id="IPR045865">
    <property type="entry name" value="ACT-like_dom_sf"/>
</dbReference>
<dbReference type="Pfam" id="PF13328">
    <property type="entry name" value="HD_4"/>
    <property type="match status" value="1"/>
</dbReference>
<dbReference type="SUPFAM" id="SSF109604">
    <property type="entry name" value="HD-domain/PDEase-like"/>
    <property type="match status" value="1"/>
</dbReference>
<dbReference type="UniPathway" id="UPA00908">
    <property type="reaction ID" value="UER00884"/>
</dbReference>
<dbReference type="CDD" id="cd01668">
    <property type="entry name" value="TGS_RSH"/>
    <property type="match status" value="1"/>
</dbReference>
<dbReference type="PROSITE" id="PS50889">
    <property type="entry name" value="S4"/>
    <property type="match status" value="1"/>
</dbReference>
<accession>A0A1I0ARV2</accession>
<dbReference type="InterPro" id="IPR004811">
    <property type="entry name" value="RelA/Spo_fam"/>
</dbReference>
<dbReference type="PROSITE" id="PS51831">
    <property type="entry name" value="HD"/>
    <property type="match status" value="1"/>
</dbReference>
<dbReference type="InterPro" id="IPR002912">
    <property type="entry name" value="ACT_dom"/>
</dbReference>
<feature type="domain" description="ACT" evidence="6">
    <location>
        <begin position="645"/>
        <end position="719"/>
    </location>
</feature>
<keyword evidence="10" id="KW-1185">Reference proteome</keyword>
<evidence type="ECO:0000256" key="5">
    <source>
        <dbReference type="RuleBase" id="RU003847"/>
    </source>
</evidence>
<dbReference type="GO" id="GO:0005886">
    <property type="term" value="C:plasma membrane"/>
    <property type="evidence" value="ECO:0007669"/>
    <property type="project" value="TreeGrafter"/>
</dbReference>
<feature type="domain" description="TGS" evidence="8">
    <location>
        <begin position="386"/>
        <end position="448"/>
    </location>
</feature>
<dbReference type="InterPro" id="IPR004095">
    <property type="entry name" value="TGS"/>
</dbReference>
<dbReference type="PANTHER" id="PTHR21262:SF31">
    <property type="entry name" value="GTP PYROPHOSPHOKINASE"/>
    <property type="match status" value="1"/>
</dbReference>
<dbReference type="NCBIfam" id="TIGR00691">
    <property type="entry name" value="spoT_relA"/>
    <property type="match status" value="1"/>
</dbReference>
<dbReference type="InterPro" id="IPR033655">
    <property type="entry name" value="TGS_RelA/SpoT"/>
</dbReference>
<dbReference type="SMART" id="SM00471">
    <property type="entry name" value="HDc"/>
    <property type="match status" value="1"/>
</dbReference>
<dbReference type="AlphaFoldDB" id="A0A1I0ARV2"/>
<dbReference type="CDD" id="cd05399">
    <property type="entry name" value="NT_Rel-Spo_like"/>
    <property type="match status" value="1"/>
</dbReference>
<dbReference type="FunFam" id="3.10.20.30:FF:000002">
    <property type="entry name" value="GTP pyrophosphokinase (RelA/SpoT)"/>
    <property type="match status" value="1"/>
</dbReference>
<dbReference type="CDD" id="cd04876">
    <property type="entry name" value="ACT_RelA-SpoT"/>
    <property type="match status" value="1"/>
</dbReference>
<dbReference type="Gene3D" id="1.10.3210.10">
    <property type="entry name" value="Hypothetical protein af1432"/>
    <property type="match status" value="1"/>
</dbReference>
<keyword evidence="4" id="KW-0694">RNA-binding</keyword>
<keyword evidence="9" id="KW-0808">Transferase</keyword>